<protein>
    <submittedName>
        <fullName evidence="2">Uncharacterized protein</fullName>
    </submittedName>
</protein>
<evidence type="ECO:0000313" key="2">
    <source>
        <dbReference type="EMBL" id="EEI62708.1"/>
    </source>
</evidence>
<dbReference type="Proteomes" id="UP000006237">
    <property type="component" value="Unassembled WGS sequence"/>
</dbReference>
<name>A0ABM9XNG4_9CORY</name>
<dbReference type="EMBL" id="ACHF01000067">
    <property type="protein sequence ID" value="EEI62708.1"/>
    <property type="molecule type" value="Genomic_DNA"/>
</dbReference>
<comment type="caution">
    <text evidence="2">The sequence shown here is derived from an EMBL/GenBank/DDBJ whole genome shotgun (WGS) entry which is preliminary data.</text>
</comment>
<feature type="region of interest" description="Disordered" evidence="1">
    <location>
        <begin position="1"/>
        <end position="21"/>
    </location>
</feature>
<sequence>MSDSTPKGDERGGKHKNNFVETHSGNQYHVRLIFITVCLD</sequence>
<accession>A0ABM9XNG4</accession>
<keyword evidence="3" id="KW-1185">Reference proteome</keyword>
<reference evidence="2 3" key="1">
    <citation type="submission" date="2009-01" db="EMBL/GenBank/DDBJ databases">
        <authorList>
            <person name="Qin X."/>
            <person name="Bachman B."/>
            <person name="Battles P."/>
            <person name="Bell A."/>
            <person name="Bess C."/>
            <person name="Bickham C."/>
            <person name="Chaboub L."/>
            <person name="Chen D."/>
            <person name="Coyle M."/>
            <person name="Deiros D.R."/>
            <person name="Dinh H."/>
            <person name="Forbes L."/>
            <person name="Fowler G."/>
            <person name="Francisco L."/>
            <person name="Fu Q."/>
            <person name="Gubbala S."/>
            <person name="Hale W."/>
            <person name="Han Y."/>
            <person name="Hemphill L."/>
            <person name="Highlander S.K."/>
            <person name="Hirani K."/>
            <person name="Hogues M."/>
            <person name="Jackson L."/>
            <person name="Jakkamsetti A."/>
            <person name="Javaid M."/>
            <person name="Jiang H."/>
            <person name="Korchina V."/>
            <person name="Kovar C."/>
            <person name="Lara F."/>
            <person name="Lee S."/>
            <person name="Mata R."/>
            <person name="Mathew T."/>
            <person name="Moen C."/>
            <person name="Morales K."/>
            <person name="Munidasa M."/>
            <person name="Nazareth L."/>
            <person name="Ngo R."/>
            <person name="Nguyen L."/>
            <person name="Okwuonu G."/>
            <person name="Ongeri F."/>
            <person name="Patil S."/>
            <person name="Petrosino J."/>
            <person name="Pham C."/>
            <person name="Pham P."/>
            <person name="Pu L.-L."/>
            <person name="Puazo M."/>
            <person name="Raj R."/>
            <person name="Reid J."/>
            <person name="Rouhana J."/>
            <person name="Saada N."/>
            <person name="Shang Y."/>
            <person name="Simmons D."/>
            <person name="Thornton R."/>
            <person name="Warren J."/>
            <person name="Weissenberger G."/>
            <person name="Zhang J."/>
            <person name="Zhang L."/>
            <person name="Zhou C."/>
            <person name="Zhu D."/>
            <person name="Muzny D."/>
            <person name="Worley K."/>
            <person name="Gibbs R."/>
        </authorList>
    </citation>
    <scope>NUCLEOTIDE SEQUENCE [LARGE SCALE GENOMIC DNA]</scope>
    <source>
        <strain evidence="2 3">ATCC 51866</strain>
    </source>
</reference>
<gene>
    <name evidence="2" type="ORF">HMPREF0293_1857</name>
</gene>
<proteinExistence type="predicted"/>
<evidence type="ECO:0000313" key="3">
    <source>
        <dbReference type="Proteomes" id="UP000006237"/>
    </source>
</evidence>
<feature type="compositionally biased region" description="Basic and acidic residues" evidence="1">
    <location>
        <begin position="1"/>
        <end position="12"/>
    </location>
</feature>
<organism evidence="2 3">
    <name type="scientific">Corynebacterium glucuronolyticum ATCC 51866</name>
    <dbReference type="NCBI Taxonomy" id="548478"/>
    <lineage>
        <taxon>Bacteria</taxon>
        <taxon>Bacillati</taxon>
        <taxon>Actinomycetota</taxon>
        <taxon>Actinomycetes</taxon>
        <taxon>Mycobacteriales</taxon>
        <taxon>Corynebacteriaceae</taxon>
        <taxon>Corynebacterium</taxon>
    </lineage>
</organism>
<evidence type="ECO:0000256" key="1">
    <source>
        <dbReference type="SAM" id="MobiDB-lite"/>
    </source>
</evidence>